<dbReference type="KEGG" id="pmn:PMN2A_1922"/>
<keyword evidence="2" id="KW-1185">Reference proteome</keyword>
<evidence type="ECO:0000313" key="1">
    <source>
        <dbReference type="EMBL" id="ABU23859.1"/>
    </source>
</evidence>
<name>A7MDC1_PROMT</name>
<dbReference type="AlphaFoldDB" id="A7MDC1"/>
<dbReference type="RefSeq" id="WP_011295020.1">
    <property type="nucleotide sequence ID" value="NC_007335.2"/>
</dbReference>
<accession>A7MDC1</accession>
<sequence>MTKRRQILLMPLLLKGANNSPTCINFGRKDMIKKKEKFNVTQGITLLLLKKISLPSNLVFQMILFITNPENNIGYEH</sequence>
<dbReference type="HOGENOM" id="CLU_2790624_0_0_3"/>
<proteinExistence type="predicted"/>
<dbReference type="EMBL" id="CP000095">
    <property type="protein sequence ID" value="ABU23859.1"/>
    <property type="molecule type" value="Genomic_DNA"/>
</dbReference>
<reference evidence="1 2" key="1">
    <citation type="journal article" date="2007" name="PLoS Genet.">
        <title>Patterns and implications of gene gain and loss in the evolution of Prochlorococcus.</title>
        <authorList>
            <person name="Kettler G.C."/>
            <person name="Martiny A.C."/>
            <person name="Huang K."/>
            <person name="Zucker J."/>
            <person name="Coleman M.L."/>
            <person name="Rodrigue S."/>
            <person name="Chen F."/>
            <person name="Lapidus A."/>
            <person name="Ferriera S."/>
            <person name="Johnson J."/>
            <person name="Steglich C."/>
            <person name="Church G.M."/>
            <person name="Richardson P."/>
            <person name="Chisholm S.W."/>
        </authorList>
    </citation>
    <scope>NUCLEOTIDE SEQUENCE [LARGE SCALE GENOMIC DNA]</scope>
    <source>
        <strain evidence="1 2">NATL2A</strain>
    </source>
</reference>
<organism evidence="1 2">
    <name type="scientific">Prochlorococcus marinus (strain NATL2A)</name>
    <dbReference type="NCBI Taxonomy" id="59920"/>
    <lineage>
        <taxon>Bacteria</taxon>
        <taxon>Bacillati</taxon>
        <taxon>Cyanobacteriota</taxon>
        <taxon>Cyanophyceae</taxon>
        <taxon>Synechococcales</taxon>
        <taxon>Prochlorococcaceae</taxon>
        <taxon>Prochlorococcus</taxon>
    </lineage>
</organism>
<protein>
    <submittedName>
        <fullName evidence="1">Uncharacterized protein</fullName>
    </submittedName>
</protein>
<dbReference type="PhylomeDB" id="A7MDC1"/>
<gene>
    <name evidence="1" type="ordered locus">PMN2A_1922</name>
</gene>
<evidence type="ECO:0000313" key="2">
    <source>
        <dbReference type="Proteomes" id="UP000002535"/>
    </source>
</evidence>
<dbReference type="Proteomes" id="UP000002535">
    <property type="component" value="Chromosome"/>
</dbReference>